<evidence type="ECO:0000256" key="1">
    <source>
        <dbReference type="SAM" id="MobiDB-lite"/>
    </source>
</evidence>
<organism evidence="2 3">
    <name type="scientific">Cetraspora pellucida</name>
    <dbReference type="NCBI Taxonomy" id="1433469"/>
    <lineage>
        <taxon>Eukaryota</taxon>
        <taxon>Fungi</taxon>
        <taxon>Fungi incertae sedis</taxon>
        <taxon>Mucoromycota</taxon>
        <taxon>Glomeromycotina</taxon>
        <taxon>Glomeromycetes</taxon>
        <taxon>Diversisporales</taxon>
        <taxon>Gigasporaceae</taxon>
        <taxon>Cetraspora</taxon>
    </lineage>
</organism>
<gene>
    <name evidence="2" type="ORF">CPELLU_LOCUS926</name>
</gene>
<accession>A0A9N8Z487</accession>
<name>A0A9N8Z487_9GLOM</name>
<dbReference type="Proteomes" id="UP000789759">
    <property type="component" value="Unassembled WGS sequence"/>
</dbReference>
<reference evidence="2" key="1">
    <citation type="submission" date="2021-06" db="EMBL/GenBank/DDBJ databases">
        <authorList>
            <person name="Kallberg Y."/>
            <person name="Tangrot J."/>
            <person name="Rosling A."/>
        </authorList>
    </citation>
    <scope>NUCLEOTIDE SEQUENCE</scope>
    <source>
        <strain evidence="2">FL966</strain>
    </source>
</reference>
<proteinExistence type="predicted"/>
<feature type="region of interest" description="Disordered" evidence="1">
    <location>
        <begin position="1"/>
        <end position="41"/>
    </location>
</feature>
<comment type="caution">
    <text evidence="2">The sequence shown here is derived from an EMBL/GenBank/DDBJ whole genome shotgun (WGS) entry which is preliminary data.</text>
</comment>
<evidence type="ECO:0000313" key="3">
    <source>
        <dbReference type="Proteomes" id="UP000789759"/>
    </source>
</evidence>
<sequence length="41" mass="4779">MSSLNANQKKERNIQQLRVNFESKEEKEKKSISKALVTTSR</sequence>
<keyword evidence="3" id="KW-1185">Reference proteome</keyword>
<evidence type="ECO:0000313" key="2">
    <source>
        <dbReference type="EMBL" id="CAG8467791.1"/>
    </source>
</evidence>
<protein>
    <submittedName>
        <fullName evidence="2">12357_t:CDS:1</fullName>
    </submittedName>
</protein>
<feature type="compositionally biased region" description="Basic and acidic residues" evidence="1">
    <location>
        <begin position="21"/>
        <end position="31"/>
    </location>
</feature>
<dbReference type="EMBL" id="CAJVQA010000309">
    <property type="protein sequence ID" value="CAG8467791.1"/>
    <property type="molecule type" value="Genomic_DNA"/>
</dbReference>
<dbReference type="AlphaFoldDB" id="A0A9N8Z487"/>